<dbReference type="AlphaFoldDB" id="A0A1H8NX08"/>
<proteinExistence type="predicted"/>
<evidence type="ECO:0000313" key="2">
    <source>
        <dbReference type="Proteomes" id="UP000198775"/>
    </source>
</evidence>
<reference evidence="2" key="1">
    <citation type="submission" date="2016-10" db="EMBL/GenBank/DDBJ databases">
        <authorList>
            <person name="Varghese N."/>
            <person name="Submissions S."/>
        </authorList>
    </citation>
    <scope>NUCLEOTIDE SEQUENCE [LARGE SCALE GENOMIC DNA]</scope>
    <source>
        <strain evidence="2">IBRC-M 10043</strain>
    </source>
</reference>
<keyword evidence="2" id="KW-1185">Reference proteome</keyword>
<evidence type="ECO:0000313" key="1">
    <source>
        <dbReference type="EMBL" id="SEO34102.1"/>
    </source>
</evidence>
<protein>
    <submittedName>
        <fullName evidence="1">Uncharacterized protein</fullName>
    </submittedName>
</protein>
<organism evidence="1 2">
    <name type="scientific">Halorientalis persicus</name>
    <dbReference type="NCBI Taxonomy" id="1367881"/>
    <lineage>
        <taxon>Archaea</taxon>
        <taxon>Methanobacteriati</taxon>
        <taxon>Methanobacteriota</taxon>
        <taxon>Stenosarchaea group</taxon>
        <taxon>Halobacteria</taxon>
        <taxon>Halobacteriales</taxon>
        <taxon>Haloarculaceae</taxon>
        <taxon>Halorientalis</taxon>
    </lineage>
</organism>
<dbReference type="EMBL" id="FOCX01000011">
    <property type="protein sequence ID" value="SEO34102.1"/>
    <property type="molecule type" value="Genomic_DNA"/>
</dbReference>
<dbReference type="Proteomes" id="UP000198775">
    <property type="component" value="Unassembled WGS sequence"/>
</dbReference>
<gene>
    <name evidence="1" type="ORF">SAMN05216388_101177</name>
</gene>
<sequence>MSASADALYMSALHHVTVDLDIERHTLRAGVSNG</sequence>
<name>A0A1H8NX08_9EURY</name>
<accession>A0A1H8NX08</accession>